<dbReference type="InterPro" id="IPR025365">
    <property type="entry name" value="DUF4269"/>
</dbReference>
<dbReference type="Proteomes" id="UP000030832">
    <property type="component" value="Unassembled WGS sequence"/>
</dbReference>
<organism evidence="1 2">
    <name type="scientific">Halalkalibacter okhensis</name>
    <dbReference type="NCBI Taxonomy" id="333138"/>
    <lineage>
        <taxon>Bacteria</taxon>
        <taxon>Bacillati</taxon>
        <taxon>Bacillota</taxon>
        <taxon>Bacilli</taxon>
        <taxon>Bacillales</taxon>
        <taxon>Bacillaceae</taxon>
        <taxon>Halalkalibacter</taxon>
    </lineage>
</organism>
<gene>
    <name evidence="1" type="ORF">LQ50_11750</name>
</gene>
<comment type="caution">
    <text evidence="1">The sequence shown here is derived from an EMBL/GenBank/DDBJ whole genome shotgun (WGS) entry which is preliminary data.</text>
</comment>
<dbReference type="STRING" id="333138.LQ50_11750"/>
<evidence type="ECO:0000313" key="2">
    <source>
        <dbReference type="Proteomes" id="UP000030832"/>
    </source>
</evidence>
<dbReference type="AlphaFoldDB" id="A0A0B0IJX4"/>
<accession>A0A0B0IJX4</accession>
<dbReference type="RefSeq" id="WP_034629074.1">
    <property type="nucleotide sequence ID" value="NZ_JRJU01000013.1"/>
</dbReference>
<evidence type="ECO:0000313" key="1">
    <source>
        <dbReference type="EMBL" id="KHF39961.1"/>
    </source>
</evidence>
<dbReference type="Pfam" id="PF14091">
    <property type="entry name" value="DUF4269"/>
    <property type="match status" value="1"/>
</dbReference>
<reference evidence="1 2" key="1">
    <citation type="submission" date="2014-09" db="EMBL/GenBank/DDBJ databases">
        <title>Genome sequencing and annotation of Bacillus Okhensis strain Kh10-101T.</title>
        <authorList>
            <person name="Prakash J.S."/>
        </authorList>
    </citation>
    <scope>NUCLEOTIDE SEQUENCE [LARGE SCALE GENOMIC DNA]</scope>
    <source>
        <strain evidence="2">Kh10-101T</strain>
    </source>
</reference>
<name>A0A0B0IJX4_9BACI</name>
<dbReference type="OrthoDB" id="6402248at2"/>
<sequence>MFDTIEYLNSGNSRQKRAFSVISELKIMSDLVEFTPILCGTVPIEIDIEGSDLDIIMEVKNFTEFERKIRLLYGGYGHFSLSKKTIKNVPVIKANFHYQNFEFELFGQDESVFNQNAYLHMVIENYVLKQSPDLQGKIIELKKQGFKTEPAFCKVLHLPSDDPYLRLLEYGKINGII</sequence>
<dbReference type="GO" id="GO:0016787">
    <property type="term" value="F:hydrolase activity"/>
    <property type="evidence" value="ECO:0007669"/>
    <property type="project" value="UniProtKB-KW"/>
</dbReference>
<dbReference type="eggNOG" id="COG0537">
    <property type="taxonomic scope" value="Bacteria"/>
</dbReference>
<protein>
    <submittedName>
        <fullName evidence="1">Alpha/beta hydrolase</fullName>
    </submittedName>
</protein>
<keyword evidence="2" id="KW-1185">Reference proteome</keyword>
<keyword evidence="1" id="KW-0378">Hydrolase</keyword>
<dbReference type="EMBL" id="JRJU01000013">
    <property type="protein sequence ID" value="KHF39961.1"/>
    <property type="molecule type" value="Genomic_DNA"/>
</dbReference>
<proteinExistence type="predicted"/>